<reference evidence="2 3" key="1">
    <citation type="journal article" date="2018" name="AMB Express">
        <title>Occurrence and significance of pathogenicity and fitness islands in environmental vibrios.</title>
        <authorList>
            <person name="Klein S."/>
            <person name="Pipes S."/>
            <person name="Lovell C.R."/>
        </authorList>
    </citation>
    <scope>NUCLEOTIDE SEQUENCE [LARGE SCALE GENOMIC DNA]</scope>
    <source>
        <strain evidence="2 3">JBS-8-11-1</strain>
    </source>
</reference>
<evidence type="ECO:0000313" key="2">
    <source>
        <dbReference type="EMBL" id="RPB39005.1"/>
    </source>
</evidence>
<dbReference type="EMBL" id="PKPZ01000011">
    <property type="protein sequence ID" value="RPB39005.1"/>
    <property type="molecule type" value="Genomic_DNA"/>
</dbReference>
<accession>A0AAX1XMJ3</accession>
<keyword evidence="1" id="KW-0812">Transmembrane</keyword>
<proteinExistence type="predicted"/>
<keyword evidence="1" id="KW-1133">Transmembrane helix</keyword>
<evidence type="ECO:0000256" key="1">
    <source>
        <dbReference type="SAM" id="Phobius"/>
    </source>
</evidence>
<feature type="transmembrane region" description="Helical" evidence="1">
    <location>
        <begin position="12"/>
        <end position="29"/>
    </location>
</feature>
<name>A0AAX1XMJ3_9VIBR</name>
<evidence type="ECO:0000313" key="3">
    <source>
        <dbReference type="Proteomes" id="UP000283878"/>
    </source>
</evidence>
<organism evidence="2 3">
    <name type="scientific">Vibrio diabolicus</name>
    <dbReference type="NCBI Taxonomy" id="50719"/>
    <lineage>
        <taxon>Bacteria</taxon>
        <taxon>Pseudomonadati</taxon>
        <taxon>Pseudomonadota</taxon>
        <taxon>Gammaproteobacteria</taxon>
        <taxon>Vibrionales</taxon>
        <taxon>Vibrionaceae</taxon>
        <taxon>Vibrio</taxon>
        <taxon>Vibrio diabolicus subgroup</taxon>
    </lineage>
</organism>
<dbReference type="Proteomes" id="UP000283878">
    <property type="component" value="Unassembled WGS sequence"/>
</dbReference>
<comment type="caution">
    <text evidence="2">The sequence shown here is derived from an EMBL/GenBank/DDBJ whole genome shotgun (WGS) entry which is preliminary data.</text>
</comment>
<protein>
    <submittedName>
        <fullName evidence="2">Uncharacterized protein</fullName>
    </submittedName>
</protein>
<dbReference type="AlphaFoldDB" id="A0AAX1XMJ3"/>
<sequence length="55" mass="6704">MIEVELVEAPNATIFMVVILCSRFMLTRIKVEQFRYNHKNFMERFEFFEVVNDLD</sequence>
<gene>
    <name evidence="2" type="ORF">CYQ91_12130</name>
</gene>
<keyword evidence="1" id="KW-0472">Membrane</keyword>